<proteinExistence type="predicted"/>
<evidence type="ECO:0000313" key="2">
    <source>
        <dbReference type="EMBL" id="KAA6374187.1"/>
    </source>
</evidence>
<sequence length="128" mass="15137">MRDNEEGLKYLIPLSTLLPWNERESGYKIYMIELERWQKDVLREICGRGDEGNEEDIEESEQNEEQDEQIMKRRFCEQQRIVSVFEREGGMNKVEEEIQLLAAQIQEGFIIPPKVVLSLGKIVKNQKH</sequence>
<comment type="caution">
    <text evidence="2">The sequence shown here is derived from an EMBL/GenBank/DDBJ whole genome shotgun (WGS) entry which is preliminary data.</text>
</comment>
<feature type="region of interest" description="Disordered" evidence="1">
    <location>
        <begin position="49"/>
        <end position="69"/>
    </location>
</feature>
<gene>
    <name evidence="2" type="ORF">EZS28_030286</name>
</gene>
<feature type="compositionally biased region" description="Acidic residues" evidence="1">
    <location>
        <begin position="52"/>
        <end position="68"/>
    </location>
</feature>
<reference evidence="2 3" key="1">
    <citation type="submission" date="2019-03" db="EMBL/GenBank/DDBJ databases">
        <title>Single cell metagenomics reveals metabolic interactions within the superorganism composed of flagellate Streblomastix strix and complex community of Bacteroidetes bacteria on its surface.</title>
        <authorList>
            <person name="Treitli S.C."/>
            <person name="Kolisko M."/>
            <person name="Husnik F."/>
            <person name="Keeling P."/>
            <person name="Hampl V."/>
        </authorList>
    </citation>
    <scope>NUCLEOTIDE SEQUENCE [LARGE SCALE GENOMIC DNA]</scope>
    <source>
        <strain evidence="2">ST1C</strain>
    </source>
</reference>
<dbReference type="EMBL" id="SNRW01012162">
    <property type="protein sequence ID" value="KAA6374187.1"/>
    <property type="molecule type" value="Genomic_DNA"/>
</dbReference>
<accession>A0A5J4UUW7</accession>
<evidence type="ECO:0000313" key="3">
    <source>
        <dbReference type="Proteomes" id="UP000324800"/>
    </source>
</evidence>
<organism evidence="2 3">
    <name type="scientific">Streblomastix strix</name>
    <dbReference type="NCBI Taxonomy" id="222440"/>
    <lineage>
        <taxon>Eukaryota</taxon>
        <taxon>Metamonada</taxon>
        <taxon>Preaxostyla</taxon>
        <taxon>Oxymonadida</taxon>
        <taxon>Streblomastigidae</taxon>
        <taxon>Streblomastix</taxon>
    </lineage>
</organism>
<protein>
    <submittedName>
        <fullName evidence="2">Uncharacterized protein</fullName>
    </submittedName>
</protein>
<name>A0A5J4UUW7_9EUKA</name>
<evidence type="ECO:0000256" key="1">
    <source>
        <dbReference type="SAM" id="MobiDB-lite"/>
    </source>
</evidence>
<dbReference type="AlphaFoldDB" id="A0A5J4UUW7"/>
<dbReference type="Proteomes" id="UP000324800">
    <property type="component" value="Unassembled WGS sequence"/>
</dbReference>